<feature type="compositionally biased region" description="Low complexity" evidence="1">
    <location>
        <begin position="165"/>
        <end position="182"/>
    </location>
</feature>
<gene>
    <name evidence="2" type="ordered locus">MODMU_3735</name>
</gene>
<organism evidence="2 3">
    <name type="scientific">Modestobacter italicus (strain DSM 44449 / CECT 9708 / BC 501)</name>
    <dbReference type="NCBI Taxonomy" id="2732864"/>
    <lineage>
        <taxon>Bacteria</taxon>
        <taxon>Bacillati</taxon>
        <taxon>Actinomycetota</taxon>
        <taxon>Actinomycetes</taxon>
        <taxon>Geodermatophilales</taxon>
        <taxon>Geodermatophilaceae</taxon>
        <taxon>Modestobacter</taxon>
    </lineage>
</organism>
<feature type="region of interest" description="Disordered" evidence="1">
    <location>
        <begin position="149"/>
        <end position="230"/>
    </location>
</feature>
<protein>
    <submittedName>
        <fullName evidence="2">Uncharacterized protein</fullName>
    </submittedName>
</protein>
<accession>I4F0H8</accession>
<feature type="compositionally biased region" description="Basic residues" evidence="1">
    <location>
        <begin position="195"/>
        <end position="207"/>
    </location>
</feature>
<evidence type="ECO:0000256" key="1">
    <source>
        <dbReference type="SAM" id="MobiDB-lite"/>
    </source>
</evidence>
<dbReference type="EMBL" id="FO203431">
    <property type="protein sequence ID" value="CCH89141.1"/>
    <property type="molecule type" value="Genomic_DNA"/>
</dbReference>
<dbReference type="HOGENOM" id="CLU_952530_0_0_11"/>
<dbReference type="AlphaFoldDB" id="I4F0H8"/>
<feature type="compositionally biased region" description="Polar residues" evidence="1">
    <location>
        <begin position="103"/>
        <end position="120"/>
    </location>
</feature>
<evidence type="ECO:0000313" key="3">
    <source>
        <dbReference type="Proteomes" id="UP000006461"/>
    </source>
</evidence>
<feature type="region of interest" description="Disordered" evidence="1">
    <location>
        <begin position="1"/>
        <end position="48"/>
    </location>
</feature>
<name>I4F0H8_MODI5</name>
<reference evidence="2 3" key="1">
    <citation type="journal article" date="2012" name="J. Bacteriol.">
        <title>Genome Sequence of Radiation-Resistant Modestobacter marinus Strain BC501, a Representative Actinobacterium That Thrives on Calcareous Stone Surfaces.</title>
        <authorList>
            <person name="Normand P."/>
            <person name="Gury J."/>
            <person name="Pujic P."/>
            <person name="Chouaia B."/>
            <person name="Crotti E."/>
            <person name="Brusetti L."/>
            <person name="Daffonchio D."/>
            <person name="Vacherie B."/>
            <person name="Barbe V."/>
            <person name="Medigue C."/>
            <person name="Calteau A."/>
            <person name="Ghodhbane-Gtari F."/>
            <person name="Essoussi I."/>
            <person name="Nouioui I."/>
            <person name="Abbassi-Ghozzi I."/>
            <person name="Gtari M."/>
        </authorList>
    </citation>
    <scope>NUCLEOTIDE SEQUENCE [LARGE SCALE GENOMIC DNA]</scope>
    <source>
        <strain evidence="3">BC 501</strain>
    </source>
</reference>
<dbReference type="KEGG" id="mmar:MODMU_3735"/>
<dbReference type="Proteomes" id="UP000006461">
    <property type="component" value="Chromosome"/>
</dbReference>
<sequence>MRAAHVCASCSHRRSGRRIVQGPRSEATSVTPSDRSRPQAGNLMSPDTSVGLVVGGGIGMRTAVPTGAGRPASIDGVFAAEWLGRLRSPRSSWTTGPPRKTSFRTPSPVCTGTGTASQGPSERAPTSDGRGQRLSLGVASTTYRQVLARTTRRADGLGRGRGAARRATPGGTGRRAGAASQATGGGRPALLVAPRRSRDRRGARHLAGHGEVHHQPSAESGGEGTGAEEGRPVNHIEERLADALAARAELVTDEPPVRATCESATSLRRRPGRRVLMGAVVAPEDRRRRLDR</sequence>
<evidence type="ECO:0000313" key="2">
    <source>
        <dbReference type="EMBL" id="CCH89141.1"/>
    </source>
</evidence>
<keyword evidence="3" id="KW-1185">Reference proteome</keyword>
<proteinExistence type="predicted"/>
<feature type="region of interest" description="Disordered" evidence="1">
    <location>
        <begin position="88"/>
        <end position="134"/>
    </location>
</feature>